<dbReference type="PANTHER" id="PTHR22779:SF6">
    <property type="entry name" value="SD17342P"/>
    <property type="match status" value="1"/>
</dbReference>
<keyword evidence="5 6" id="KW-0472">Membrane</keyword>
<protein>
    <submittedName>
        <fullName evidence="8">Transmembrane protein 170A-like</fullName>
    </submittedName>
</protein>
<dbReference type="InterPro" id="IPR019334">
    <property type="entry name" value="TMEM170A/B/YPR153W-like"/>
</dbReference>
<comment type="subcellular location">
    <subcellularLocation>
        <location evidence="1">Membrane</location>
        <topology evidence="1">Multi-pass membrane protein</topology>
    </subcellularLocation>
</comment>
<keyword evidence="3 6" id="KW-0812">Transmembrane</keyword>
<keyword evidence="4 6" id="KW-1133">Transmembrane helix</keyword>
<feature type="transmembrane region" description="Helical" evidence="6">
    <location>
        <begin position="32"/>
        <end position="57"/>
    </location>
</feature>
<gene>
    <name evidence="8" type="primary">LOC106807424</name>
</gene>
<organism evidence="7 8">
    <name type="scientific">Priapulus caudatus</name>
    <name type="common">Priapulid worm</name>
    <dbReference type="NCBI Taxonomy" id="37621"/>
    <lineage>
        <taxon>Eukaryota</taxon>
        <taxon>Metazoa</taxon>
        <taxon>Ecdysozoa</taxon>
        <taxon>Scalidophora</taxon>
        <taxon>Priapulida</taxon>
        <taxon>Priapulimorpha</taxon>
        <taxon>Priapulimorphida</taxon>
        <taxon>Priapulidae</taxon>
        <taxon>Priapulus</taxon>
    </lineage>
</organism>
<accession>A0ABM1DZ62</accession>
<dbReference type="Pfam" id="PF10190">
    <property type="entry name" value="Tmemb_170"/>
    <property type="match status" value="1"/>
</dbReference>
<reference evidence="8" key="1">
    <citation type="submission" date="2025-08" db="UniProtKB">
        <authorList>
            <consortium name="RefSeq"/>
        </authorList>
    </citation>
    <scope>IDENTIFICATION</scope>
</reference>
<comment type="similarity">
    <text evidence="2">Belongs to the TMEM170 family.</text>
</comment>
<dbReference type="Proteomes" id="UP000695022">
    <property type="component" value="Unplaced"/>
</dbReference>
<evidence type="ECO:0000256" key="1">
    <source>
        <dbReference type="ARBA" id="ARBA00004141"/>
    </source>
</evidence>
<evidence type="ECO:0000256" key="5">
    <source>
        <dbReference type="ARBA" id="ARBA00023136"/>
    </source>
</evidence>
<dbReference type="PANTHER" id="PTHR22779">
    <property type="entry name" value="SD17342P"/>
    <property type="match status" value="1"/>
</dbReference>
<evidence type="ECO:0000256" key="2">
    <source>
        <dbReference type="ARBA" id="ARBA00006325"/>
    </source>
</evidence>
<evidence type="ECO:0000313" key="8">
    <source>
        <dbReference type="RefSeq" id="XP_014665233.1"/>
    </source>
</evidence>
<feature type="transmembrane region" description="Helical" evidence="6">
    <location>
        <begin position="107"/>
        <end position="128"/>
    </location>
</feature>
<feature type="transmembrane region" description="Helical" evidence="6">
    <location>
        <begin position="69"/>
        <end position="95"/>
    </location>
</feature>
<evidence type="ECO:0000256" key="6">
    <source>
        <dbReference type="SAM" id="Phobius"/>
    </source>
</evidence>
<sequence length="130" mass="13925">MPDSGNGGSVFDTIANVIGLTPAKPLNKFGKIWYQVFLWALFSSLFVHLVAAAIAFCRLHSHKFGRWTPLLIVAMGVVSPLTGGALTSAVVAGVYRSAGIVMQPLFALFWGVGQTIFVLLVSFSRILATL</sequence>
<dbReference type="GeneID" id="106807424"/>
<evidence type="ECO:0000256" key="3">
    <source>
        <dbReference type="ARBA" id="ARBA00022692"/>
    </source>
</evidence>
<dbReference type="RefSeq" id="XP_014665233.1">
    <property type="nucleotide sequence ID" value="XM_014809747.1"/>
</dbReference>
<name>A0ABM1DZ62_PRICU</name>
<proteinExistence type="inferred from homology"/>
<evidence type="ECO:0000313" key="7">
    <source>
        <dbReference type="Proteomes" id="UP000695022"/>
    </source>
</evidence>
<evidence type="ECO:0000256" key="4">
    <source>
        <dbReference type="ARBA" id="ARBA00022989"/>
    </source>
</evidence>
<keyword evidence="7" id="KW-1185">Reference proteome</keyword>